<dbReference type="InterPro" id="IPR007235">
    <property type="entry name" value="Glyco_trans_28_C"/>
</dbReference>
<evidence type="ECO:0000259" key="5">
    <source>
        <dbReference type="Pfam" id="PF04101"/>
    </source>
</evidence>
<keyword evidence="3" id="KW-0328">Glycosyltransferase</keyword>
<dbReference type="PANTHER" id="PTHR43025">
    <property type="entry name" value="MONOGALACTOSYLDIACYLGLYCEROL SYNTHASE"/>
    <property type="match status" value="1"/>
</dbReference>
<evidence type="ECO:0000256" key="3">
    <source>
        <dbReference type="ARBA" id="ARBA00022676"/>
    </source>
</evidence>
<dbReference type="SUPFAM" id="SSF53756">
    <property type="entry name" value="UDP-Glycosyltransferase/glycogen phosphorylase"/>
    <property type="match status" value="1"/>
</dbReference>
<dbReference type="InterPro" id="IPR050519">
    <property type="entry name" value="Glycosyltransf_28_UgtP"/>
</dbReference>
<comment type="subcellular location">
    <subcellularLocation>
        <location evidence="1">Membrane</location>
    </subcellularLocation>
</comment>
<dbReference type="Pfam" id="PF06925">
    <property type="entry name" value="MGDG_synth"/>
    <property type="match status" value="1"/>
</dbReference>
<comment type="caution">
    <text evidence="7">The sequence shown here is derived from an EMBL/GenBank/DDBJ whole genome shotgun (WGS) entry which is preliminary data.</text>
</comment>
<dbReference type="PANTHER" id="PTHR43025:SF3">
    <property type="entry name" value="MONOGALACTOSYLDIACYLGLYCEROL SYNTHASE 1, CHLOROPLASTIC"/>
    <property type="match status" value="1"/>
</dbReference>
<reference evidence="8" key="1">
    <citation type="journal article" date="2019" name="Int. J. Syst. Evol. Microbiol.">
        <title>The Global Catalogue of Microorganisms (GCM) 10K type strain sequencing project: providing services to taxonomists for standard genome sequencing and annotation.</title>
        <authorList>
            <consortium name="The Broad Institute Genomics Platform"/>
            <consortium name="The Broad Institute Genome Sequencing Center for Infectious Disease"/>
            <person name="Wu L."/>
            <person name="Ma J."/>
        </authorList>
    </citation>
    <scope>NUCLEOTIDE SEQUENCE [LARGE SCALE GENOMIC DNA]</scope>
    <source>
        <strain evidence="8">NBRC 106396</strain>
    </source>
</reference>
<accession>A0ABW2NRK0</accession>
<dbReference type="InterPro" id="IPR009695">
    <property type="entry name" value="Diacylglyc_glucosyltr_N"/>
</dbReference>
<keyword evidence="8" id="KW-1185">Reference proteome</keyword>
<dbReference type="RefSeq" id="WP_379746411.1">
    <property type="nucleotide sequence ID" value="NZ_JBHTCP010000004.1"/>
</dbReference>
<evidence type="ECO:0000256" key="1">
    <source>
        <dbReference type="ARBA" id="ARBA00004370"/>
    </source>
</evidence>
<evidence type="ECO:0000256" key="4">
    <source>
        <dbReference type="ARBA" id="ARBA00022679"/>
    </source>
</evidence>
<name>A0ABW2NRK0_9BACL</name>
<evidence type="ECO:0000313" key="7">
    <source>
        <dbReference type="EMBL" id="MFC7370674.1"/>
    </source>
</evidence>
<dbReference type="Pfam" id="PF04101">
    <property type="entry name" value="Glyco_tran_28_C"/>
    <property type="match status" value="1"/>
</dbReference>
<dbReference type="Proteomes" id="UP001596549">
    <property type="component" value="Unassembled WGS sequence"/>
</dbReference>
<sequence length="380" mass="42869">MEETKHVLILTARYGNGHCSAAEALQERLELVQGCRVTVMDPYSSLHPAFHKVSEFFYVQTFTKAVQLYKWFYYGTGKLNHKSPLLKFIMDRTAGQMHDIVRKLKPDAIINTFPMLFGGTFRKQTGLVIPTVNVITDYCLHPLWMNEDVDKYYVPTAQVKEKLVSHRVDQEDVLVTGIPVKKSFENDMCIYSHNSDKPKTVNKLILLLATSVSMSDARDFIDCKHSKNTTIQVVTGKNEKLKKQLLAVYADREDVLIQGFVSHMASLMKEADVIVTKPGGLTLTEAVNSLTPLVLLNPVPGQEKENALFFEKWGCAKIAQHSADAAMISQELLSDEEEYQRMKKCLNDLMVPDSAGKIAFDVCCLIDKPIWNHNPINVAL</sequence>
<comment type="similarity">
    <text evidence="2">Belongs to the glycosyltransferase 28 family.</text>
</comment>
<evidence type="ECO:0000313" key="8">
    <source>
        <dbReference type="Proteomes" id="UP001596549"/>
    </source>
</evidence>
<evidence type="ECO:0000256" key="2">
    <source>
        <dbReference type="ARBA" id="ARBA00006962"/>
    </source>
</evidence>
<feature type="domain" description="Glycosyl transferase family 28 C-terminal" evidence="5">
    <location>
        <begin position="223"/>
        <end position="336"/>
    </location>
</feature>
<dbReference type="Gene3D" id="3.40.50.2000">
    <property type="entry name" value="Glycogen Phosphorylase B"/>
    <property type="match status" value="1"/>
</dbReference>
<proteinExistence type="inferred from homology"/>
<protein>
    <submittedName>
        <fullName evidence="7">Glycosyltransferase</fullName>
    </submittedName>
</protein>
<dbReference type="EMBL" id="JBHTCP010000004">
    <property type="protein sequence ID" value="MFC7370674.1"/>
    <property type="molecule type" value="Genomic_DNA"/>
</dbReference>
<keyword evidence="4" id="KW-0808">Transferase</keyword>
<gene>
    <name evidence="7" type="ORF">ACFQPF_03180</name>
</gene>
<evidence type="ECO:0000259" key="6">
    <source>
        <dbReference type="Pfam" id="PF06925"/>
    </source>
</evidence>
<organism evidence="7 8">
    <name type="scientific">Fictibacillus iocasae</name>
    <dbReference type="NCBI Taxonomy" id="2715437"/>
    <lineage>
        <taxon>Bacteria</taxon>
        <taxon>Bacillati</taxon>
        <taxon>Bacillota</taxon>
        <taxon>Bacilli</taxon>
        <taxon>Bacillales</taxon>
        <taxon>Fictibacillaceae</taxon>
        <taxon>Fictibacillus</taxon>
    </lineage>
</organism>
<feature type="domain" description="Diacylglycerol glucosyltransferase N-terminal" evidence="6">
    <location>
        <begin position="18"/>
        <end position="180"/>
    </location>
</feature>